<dbReference type="InterPro" id="IPR045865">
    <property type="entry name" value="ACT-like_dom_sf"/>
</dbReference>
<dbReference type="Gene3D" id="3.90.1150.10">
    <property type="entry name" value="Aspartate Aminotransferase, domain 1"/>
    <property type="match status" value="2"/>
</dbReference>
<dbReference type="InterPro" id="IPR004838">
    <property type="entry name" value="NHTrfase_class1_PyrdxlP-BS"/>
</dbReference>
<dbReference type="InterPro" id="IPR004839">
    <property type="entry name" value="Aminotransferase_I/II_large"/>
</dbReference>
<dbReference type="CDD" id="cd04905">
    <property type="entry name" value="ACT_CM-PDT"/>
    <property type="match status" value="1"/>
</dbReference>
<dbReference type="Proteomes" id="UP000429607">
    <property type="component" value="Unassembled WGS sequence"/>
</dbReference>
<evidence type="ECO:0000259" key="9">
    <source>
        <dbReference type="PROSITE" id="PS51176"/>
    </source>
</evidence>
<evidence type="ECO:0000256" key="1">
    <source>
        <dbReference type="ARBA" id="ARBA00001933"/>
    </source>
</evidence>
<dbReference type="GO" id="GO:0033854">
    <property type="term" value="F:glutamate-prephenate aminotransferase activity"/>
    <property type="evidence" value="ECO:0007669"/>
    <property type="project" value="UniProtKB-ARBA"/>
</dbReference>
<dbReference type="Gene3D" id="3.30.70.260">
    <property type="match status" value="1"/>
</dbReference>
<dbReference type="PANTHER" id="PTHR46383:SF1">
    <property type="entry name" value="ASPARTATE AMINOTRANSFERASE"/>
    <property type="match status" value="1"/>
</dbReference>
<dbReference type="Pfam" id="PF00155">
    <property type="entry name" value="Aminotran_1_2"/>
    <property type="match status" value="2"/>
</dbReference>
<dbReference type="Gene3D" id="3.40.190.10">
    <property type="entry name" value="Periplasmic binding protein-like II"/>
    <property type="match status" value="2"/>
</dbReference>
<dbReference type="PROSITE" id="PS00858">
    <property type="entry name" value="PREPHENATE_DEHYDR_2"/>
    <property type="match status" value="1"/>
</dbReference>
<evidence type="ECO:0000256" key="4">
    <source>
        <dbReference type="ARBA" id="ARBA00022679"/>
    </source>
</evidence>
<keyword evidence="5" id="KW-0663">Pyridoxal phosphate</keyword>
<dbReference type="InterPro" id="IPR015421">
    <property type="entry name" value="PyrdxlP-dep_Trfase_major"/>
</dbReference>
<dbReference type="InterPro" id="IPR015422">
    <property type="entry name" value="PyrdxlP-dep_Trfase_small"/>
</dbReference>
<dbReference type="FunFam" id="3.40.190.10:FF:000031">
    <property type="entry name" value="Arogenate dehydratase"/>
    <property type="match status" value="1"/>
</dbReference>
<dbReference type="GO" id="GO:0008977">
    <property type="term" value="F:prephenate dehydrogenase (NAD+) activity"/>
    <property type="evidence" value="ECO:0007669"/>
    <property type="project" value="InterPro"/>
</dbReference>
<evidence type="ECO:0000313" key="10">
    <source>
        <dbReference type="EMBL" id="KAE8999994.1"/>
    </source>
</evidence>
<keyword evidence="3" id="KW-0032">Aminotransferase</keyword>
<dbReference type="Gene3D" id="3.40.640.10">
    <property type="entry name" value="Type I PLP-dependent aspartate aminotransferase-like (Major domain)"/>
    <property type="match status" value="2"/>
</dbReference>
<dbReference type="GO" id="GO:0070403">
    <property type="term" value="F:NAD+ binding"/>
    <property type="evidence" value="ECO:0007669"/>
    <property type="project" value="InterPro"/>
</dbReference>
<dbReference type="GO" id="GO:0009094">
    <property type="term" value="P:L-phenylalanine biosynthetic process"/>
    <property type="evidence" value="ECO:0007669"/>
    <property type="project" value="InterPro"/>
</dbReference>
<dbReference type="GO" id="GO:0004664">
    <property type="term" value="F:prephenate dehydratase activity"/>
    <property type="evidence" value="ECO:0007669"/>
    <property type="project" value="InterPro"/>
</dbReference>
<dbReference type="InterPro" id="IPR046826">
    <property type="entry name" value="PDH_N"/>
</dbReference>
<name>A0A6A3K6X6_9STRA</name>
<dbReference type="InterPro" id="IPR003099">
    <property type="entry name" value="Prephen_DH"/>
</dbReference>
<comment type="pathway">
    <text evidence="7">Amino-acid biosynthesis.</text>
</comment>
<dbReference type="SUPFAM" id="SSF53383">
    <property type="entry name" value="PLP-dependent transferases"/>
    <property type="match status" value="2"/>
</dbReference>
<proteinExistence type="inferred from homology"/>
<comment type="caution">
    <text evidence="10">The sequence shown here is derived from an EMBL/GenBank/DDBJ whole genome shotgun (WGS) entry which is preliminary data.</text>
</comment>
<feature type="domain" description="Prephenate/arogenate dehydrogenase" evidence="9">
    <location>
        <begin position="345"/>
        <end position="623"/>
    </location>
</feature>
<dbReference type="GO" id="GO:0030170">
    <property type="term" value="F:pyridoxal phosphate binding"/>
    <property type="evidence" value="ECO:0007669"/>
    <property type="project" value="InterPro"/>
</dbReference>
<evidence type="ECO:0000256" key="2">
    <source>
        <dbReference type="ARBA" id="ARBA00007441"/>
    </source>
</evidence>
<dbReference type="GO" id="GO:0006571">
    <property type="term" value="P:tyrosine biosynthetic process"/>
    <property type="evidence" value="ECO:0007669"/>
    <property type="project" value="InterPro"/>
</dbReference>
<protein>
    <recommendedName>
        <fullName evidence="12">Aspartate aminotransferase</fullName>
    </recommendedName>
</protein>
<dbReference type="FunFam" id="3.40.640.10:FF:000033">
    <property type="entry name" value="Aspartate aminotransferase"/>
    <property type="match status" value="1"/>
</dbReference>
<dbReference type="Pfam" id="PF00800">
    <property type="entry name" value="PDT"/>
    <property type="match status" value="1"/>
</dbReference>
<dbReference type="PANTHER" id="PTHR46383">
    <property type="entry name" value="ASPARTATE AMINOTRANSFERASE"/>
    <property type="match status" value="1"/>
</dbReference>
<accession>A0A6A3K6X6</accession>
<comment type="similarity">
    <text evidence="2">Belongs to the class-I pyridoxal-phosphate-dependent aminotransferase family.</text>
</comment>
<evidence type="ECO:0000256" key="5">
    <source>
        <dbReference type="ARBA" id="ARBA00022898"/>
    </source>
</evidence>
<dbReference type="SUPFAM" id="SSF55021">
    <property type="entry name" value="ACT-like"/>
    <property type="match status" value="1"/>
</dbReference>
<dbReference type="InterPro" id="IPR059064">
    <property type="entry name" value="TYRAAT2_C"/>
</dbReference>
<evidence type="ECO:0000256" key="7">
    <source>
        <dbReference type="ARBA" id="ARBA00029440"/>
    </source>
</evidence>
<dbReference type="InterPro" id="IPR018528">
    <property type="entry name" value="Preph_deHydtase_CS"/>
</dbReference>
<dbReference type="InterPro" id="IPR036291">
    <property type="entry name" value="NAD(P)-bd_dom_sf"/>
</dbReference>
<dbReference type="CDD" id="cd00609">
    <property type="entry name" value="AAT_like"/>
    <property type="match status" value="2"/>
</dbReference>
<evidence type="ECO:0008006" key="12">
    <source>
        <dbReference type="Google" id="ProtNLM"/>
    </source>
</evidence>
<dbReference type="EMBL" id="QXFV01001708">
    <property type="protein sequence ID" value="KAE8999994.1"/>
    <property type="molecule type" value="Genomic_DNA"/>
</dbReference>
<reference evidence="10 11" key="1">
    <citation type="submission" date="2018-09" db="EMBL/GenBank/DDBJ databases">
        <title>Genomic investigation of the strawberry pathogen Phytophthora fragariae indicates pathogenicity is determined by transcriptional variation in three key races.</title>
        <authorList>
            <person name="Adams T.M."/>
            <person name="Armitage A.D."/>
            <person name="Sobczyk M.K."/>
            <person name="Bates H.J."/>
            <person name="Dunwell J.M."/>
            <person name="Nellist C.F."/>
            <person name="Harrison R.J."/>
        </authorList>
    </citation>
    <scope>NUCLEOTIDE SEQUENCE [LARGE SCALE GENOMIC DNA]</scope>
    <source>
        <strain evidence="10 11">SCRP249</strain>
    </source>
</reference>
<dbReference type="InterPro" id="IPR015424">
    <property type="entry name" value="PyrdxlP-dep_Trfase"/>
</dbReference>
<dbReference type="GO" id="GO:0004665">
    <property type="term" value="F:prephenate dehydrogenase (NADP+) activity"/>
    <property type="evidence" value="ECO:0007669"/>
    <property type="project" value="InterPro"/>
</dbReference>
<evidence type="ECO:0000313" key="11">
    <source>
        <dbReference type="Proteomes" id="UP000429607"/>
    </source>
</evidence>
<keyword evidence="6" id="KW-0560">Oxidoreductase</keyword>
<dbReference type="InterPro" id="IPR001086">
    <property type="entry name" value="Preph_deHydtase"/>
</dbReference>
<organism evidence="10 11">
    <name type="scientific">Phytophthora rubi</name>
    <dbReference type="NCBI Taxonomy" id="129364"/>
    <lineage>
        <taxon>Eukaryota</taxon>
        <taxon>Sar</taxon>
        <taxon>Stramenopiles</taxon>
        <taxon>Oomycota</taxon>
        <taxon>Peronosporomycetes</taxon>
        <taxon>Peronosporales</taxon>
        <taxon>Peronosporaceae</taxon>
        <taxon>Phytophthora</taxon>
    </lineage>
</organism>
<dbReference type="GO" id="GO:0033853">
    <property type="term" value="F:aspartate-prephenate aminotransferase activity"/>
    <property type="evidence" value="ECO:0007669"/>
    <property type="project" value="UniProtKB-ARBA"/>
</dbReference>
<feature type="domain" description="Prephenate dehydratase" evidence="8">
    <location>
        <begin position="6"/>
        <end position="184"/>
    </location>
</feature>
<sequence>MKGEVKVAYQGMPGAYSEKATRQLLGSSANVVAVGYPSFDEAFQAVQREDADFGVLPIENSLGGSIHANYDLLLKFGLHIVGEYDLRVEHSLLALPGVRKSDIKTVISHPQALAQCAHTIASMGAKPRAEYDTAGSAKMLADNQWRDTAAVASDLAAEYYGLQVLQRNVEDDAGNFTRFLLLSKKEDLGLDAKAGTEFKTSLVFSFVDSNEKGQLYKALSAFSLRDIDMSKIESRPWGHTAEQQFQDSAAASSAVDFSLSGESARRKYSYLFYVDLIGHQTDENVINALRHLREFCKFVRVLGSYPTKGKLLGDVRKTLEAVGAYQANPVTASPAVAPQPKPVRLNIGIYGFGNFGQFLAKTMAKAHDVRATSRTDYSAVAAQLGCTYYSSETQLQQFFEGLDVLVLGVSILSFEGVLSKIPKHLLENLVIVDVLSVKTHPKQIMLKNLPESASILCTHPMFGPESGKYSWRGLPMMYEKVRIVSGEHNHVMDNFLRIFETELCRMLEMTCESHDEYAASSQFLTHLTGRILSVQGVKNTPIDTRGFKNLVRLVEDTCKDSFDLFQGLYKFNPNSEQQIQKFRESLNEVTQKLGNKPTTTTSSFREDAPMTEKYPQNPLLGKIAASKTVVIHGMAKQLEAEGKQVWSLCVGEPDFAPAERVLKAGMSAMQQGKVKYTDVKGTADLRTLIAQYLETCKGLKYDPRTEILVSNGAKQTVYQALLTITKPGEQVLIPAPYWVSYPEMVKLTGGEPVILQTKLSEHYLIDPVELEKALVANPRVKSLMLCNPSNPAGTVHSPAQLERIAAVLRKPQFRHILVIADEIYEQLVYQDEGEAKREHQSFATLPGMSASTPTVNGSSKSHAIPSLRSCERAAPKYFTQVCTKLQGQLTSCANSVGQAAAVEAMKFEMECVSQNQERMTETLAIMDEKRKYIVKRLQAIPQLEFAYPTSAFYVFMDLASYFEGKQGVTADKSEVVKDADDYCEYLLRHYHVALVPGSAFGVKNGLRISYACSMETIKHALDGLEQSLSGLTFTPVSGGAVAPAVAAPAVSGGAAITRAPFREDAPMTEKYPQNPLLGKIAASKTVVIHGMAKQLEAEGKQVWSLCVGEPDFAPAERVLKAGMSAMQQGKVKYTDVKGTADLRTLIAQYLETCKGLKYDPRTEILVSNGAKQTVYQALLTITKPGEQVLIPAPYWVSYPEMVKLTGGEPVILQTKLSEHYLIDPVELEKALVANPRVKSLMLCNPSNPAGTVHSPAQLERIAAVLRKPQFRHILVIADEIYEQLVYQDEGEAKREHQSFATLPGMYERTLTVNGFSKSHAMPGLRIGYLAAPKYFTQVCTKLQGQLTSCANSVGQAAAVEAMKFEMECVSQNQERMTETLAIMDEKRKYIVKRLQAIPQLEFAYPTSAFYVFMDLASYFEGKQGVTADKSEVVKDADDYCEYLLRHYHVALVPGSAFGVKNGLRISYACSMETIKHALDGLEQSLNALTFD</sequence>
<dbReference type="Gene3D" id="3.40.50.720">
    <property type="entry name" value="NAD(P)-binding Rossmann-like Domain"/>
    <property type="match status" value="1"/>
</dbReference>
<comment type="cofactor">
    <cofactor evidence="1">
        <name>pyridoxal 5'-phosphate</name>
        <dbReference type="ChEBI" id="CHEBI:597326"/>
    </cofactor>
</comment>
<dbReference type="PROSITE" id="PS00857">
    <property type="entry name" value="PREPHENATE_DEHYDR_1"/>
    <property type="match status" value="1"/>
</dbReference>
<dbReference type="PROSITE" id="PS51176">
    <property type="entry name" value="PDH_ADH"/>
    <property type="match status" value="1"/>
</dbReference>
<gene>
    <name evidence="10" type="ORF">PR001_g18909</name>
</gene>
<evidence type="ECO:0000256" key="6">
    <source>
        <dbReference type="ARBA" id="ARBA00023002"/>
    </source>
</evidence>
<dbReference type="PROSITE" id="PS00105">
    <property type="entry name" value="AA_TRANSFER_CLASS_1"/>
    <property type="match status" value="1"/>
</dbReference>
<keyword evidence="4" id="KW-0808">Transferase</keyword>
<dbReference type="Pfam" id="PF02153">
    <property type="entry name" value="PDH_N"/>
    <property type="match status" value="1"/>
</dbReference>
<evidence type="ECO:0000256" key="3">
    <source>
        <dbReference type="ARBA" id="ARBA00022576"/>
    </source>
</evidence>
<evidence type="ECO:0000259" key="8">
    <source>
        <dbReference type="PROSITE" id="PS51171"/>
    </source>
</evidence>
<dbReference type="CDD" id="cd13631">
    <property type="entry name" value="PBP2_Ct-PDT_like"/>
    <property type="match status" value="1"/>
</dbReference>
<dbReference type="SUPFAM" id="SSF51735">
    <property type="entry name" value="NAD(P)-binding Rossmann-fold domains"/>
    <property type="match status" value="1"/>
</dbReference>
<dbReference type="SUPFAM" id="SSF53850">
    <property type="entry name" value="Periplasmic binding protein-like II"/>
    <property type="match status" value="1"/>
</dbReference>
<dbReference type="Pfam" id="PF26213">
    <property type="entry name" value="TYRAAT1_C"/>
    <property type="match status" value="1"/>
</dbReference>
<dbReference type="InterPro" id="IPR050596">
    <property type="entry name" value="AspAT/PAT-like"/>
</dbReference>
<dbReference type="PROSITE" id="PS51171">
    <property type="entry name" value="PREPHENATE_DEHYDR_3"/>
    <property type="match status" value="1"/>
</dbReference>